<proteinExistence type="predicted"/>
<evidence type="ECO:0000313" key="2">
    <source>
        <dbReference type="Proteomes" id="UP000321337"/>
    </source>
</evidence>
<dbReference type="AlphaFoldDB" id="A0A512L6H0"/>
<sequence length="44" mass="4899">MLGFKLIRAASNVLAGIELMYMIRKGQMVITEGIQISFADQLRA</sequence>
<gene>
    <name evidence="1" type="ORF">TPL01_12070</name>
</gene>
<dbReference type="Proteomes" id="UP000321337">
    <property type="component" value="Unassembled WGS sequence"/>
</dbReference>
<accession>A0A512L6H0</accession>
<keyword evidence="2" id="KW-1185">Reference proteome</keyword>
<name>A0A512L6H0_9PROT</name>
<organism evidence="1 2">
    <name type="scientific">Sulfuriferula plumbiphila</name>
    <dbReference type="NCBI Taxonomy" id="171865"/>
    <lineage>
        <taxon>Bacteria</taxon>
        <taxon>Pseudomonadati</taxon>
        <taxon>Pseudomonadota</taxon>
        <taxon>Betaproteobacteria</taxon>
        <taxon>Nitrosomonadales</taxon>
        <taxon>Sulfuricellaceae</taxon>
        <taxon>Sulfuriferula</taxon>
    </lineage>
</organism>
<evidence type="ECO:0000313" key="1">
    <source>
        <dbReference type="EMBL" id="GEP30069.1"/>
    </source>
</evidence>
<comment type="caution">
    <text evidence="1">The sequence shown here is derived from an EMBL/GenBank/DDBJ whole genome shotgun (WGS) entry which is preliminary data.</text>
</comment>
<reference evidence="1 2" key="1">
    <citation type="submission" date="2019-07" db="EMBL/GenBank/DDBJ databases">
        <title>Whole genome shotgun sequence of Thiobacillus plumbophilus NBRC 107929.</title>
        <authorList>
            <person name="Hosoyama A."/>
            <person name="Uohara A."/>
            <person name="Ohji S."/>
            <person name="Ichikawa N."/>
        </authorList>
    </citation>
    <scope>NUCLEOTIDE SEQUENCE [LARGE SCALE GENOMIC DNA]</scope>
    <source>
        <strain evidence="1 2">NBRC 107929</strain>
    </source>
</reference>
<evidence type="ECO:0008006" key="3">
    <source>
        <dbReference type="Google" id="ProtNLM"/>
    </source>
</evidence>
<dbReference type="EMBL" id="BKAD01000011">
    <property type="protein sequence ID" value="GEP30069.1"/>
    <property type="molecule type" value="Genomic_DNA"/>
</dbReference>
<dbReference type="RefSeq" id="WP_371860358.1">
    <property type="nucleotide sequence ID" value="NZ_AP021884.1"/>
</dbReference>
<protein>
    <recommendedName>
        <fullName evidence="3">DDE domain-containing protein</fullName>
    </recommendedName>
</protein>